<dbReference type="Proteomes" id="UP000000552">
    <property type="component" value="Plasmid pMLb"/>
</dbReference>
<dbReference type="AlphaFoldDB" id="Q98PB3"/>
<evidence type="ECO:0000313" key="1">
    <source>
        <dbReference type="EMBL" id="BAB54742.1"/>
    </source>
</evidence>
<dbReference type="HOGENOM" id="CLU_2737284_0_0_5"/>
<geneLocation type="plasmid" evidence="1 2">
    <name>pMLb</name>
</geneLocation>
<proteinExistence type="predicted"/>
<sequence>MKRRAQNPFPGVTCVYDRHGKARWRFRMKGKASAYIPGEYGSEEFRAAYMLAAKGDPAETSGRHHDHGTFG</sequence>
<keyword evidence="1" id="KW-0614">Plasmid</keyword>
<reference evidence="1 2" key="1">
    <citation type="journal article" date="2000" name="DNA Res.">
        <title>Complete genome structure of the nitrogen-fixing symbiotic bacterium Mesorhizobium loti.</title>
        <authorList>
            <person name="Kaneko T."/>
            <person name="Nakamura Y."/>
            <person name="Sato S."/>
            <person name="Asamizu E."/>
            <person name="Kato T."/>
            <person name="Sasamoto S."/>
            <person name="Watanabe A."/>
            <person name="Idesawa K."/>
            <person name="Ishikawa A."/>
            <person name="Kawashima K."/>
            <person name="Kimura T."/>
            <person name="Kishida Y."/>
            <person name="Kiyokawa C."/>
            <person name="Kohara M."/>
            <person name="Matsumoto M."/>
            <person name="Matsuno A."/>
            <person name="Mochizuki Y."/>
            <person name="Nakayama S."/>
            <person name="Nakazaki N."/>
            <person name="Shimpo S."/>
            <person name="Sugimoto M."/>
            <person name="Takeuchi C."/>
            <person name="Yamada M."/>
            <person name="Tabata S."/>
        </authorList>
    </citation>
    <scope>NUCLEOTIDE SEQUENCE [LARGE SCALE GENOMIC DNA]</scope>
    <source>
        <strain evidence="2">LMG 29417 / CECT 9101 / MAFF 303099</strain>
        <plasmid evidence="1 2">pMLb</plasmid>
    </source>
</reference>
<dbReference type="RefSeq" id="WP_010916234.1">
    <property type="nucleotide sequence ID" value="NC_002682.1"/>
</dbReference>
<dbReference type="KEGG" id="mlo:msr9535"/>
<dbReference type="EMBL" id="AP003017">
    <property type="protein sequence ID" value="BAB54742.1"/>
    <property type="molecule type" value="Genomic_DNA"/>
</dbReference>
<organism evidence="1 2">
    <name type="scientific">Mesorhizobium japonicum (strain LMG 29417 / CECT 9101 / MAFF 303099)</name>
    <name type="common">Mesorhizobium loti (strain MAFF 303099)</name>
    <dbReference type="NCBI Taxonomy" id="266835"/>
    <lineage>
        <taxon>Bacteria</taxon>
        <taxon>Pseudomonadati</taxon>
        <taxon>Pseudomonadota</taxon>
        <taxon>Alphaproteobacteria</taxon>
        <taxon>Hyphomicrobiales</taxon>
        <taxon>Phyllobacteriaceae</taxon>
        <taxon>Mesorhizobium</taxon>
    </lineage>
</organism>
<accession>Q98PB3</accession>
<protein>
    <submittedName>
        <fullName evidence="1">Msr9535 protein</fullName>
    </submittedName>
</protein>
<name>Q98PB3_RHILO</name>
<gene>
    <name evidence="1" type="ordered locus">msr9535</name>
</gene>
<evidence type="ECO:0000313" key="2">
    <source>
        <dbReference type="Proteomes" id="UP000000552"/>
    </source>
</evidence>